<feature type="active site" description="Proton donor" evidence="8">
    <location>
        <position position="33"/>
    </location>
</feature>
<evidence type="ECO:0000256" key="6">
    <source>
        <dbReference type="ARBA" id="ARBA00022840"/>
    </source>
</evidence>
<dbReference type="PANTHER" id="PTHR21299:SF1">
    <property type="entry name" value="PANTOATE--BETA-ALANINE LIGASE"/>
    <property type="match status" value="1"/>
</dbReference>
<dbReference type="InterPro" id="IPR004821">
    <property type="entry name" value="Cyt_trans-like"/>
</dbReference>
<organism evidence="9 10">
    <name type="scientific">Bombella pluederhausensis</name>
    <dbReference type="NCBI Taxonomy" id="2967336"/>
    <lineage>
        <taxon>Bacteria</taxon>
        <taxon>Pseudomonadati</taxon>
        <taxon>Pseudomonadota</taxon>
        <taxon>Alphaproteobacteria</taxon>
        <taxon>Acetobacterales</taxon>
        <taxon>Acetobacteraceae</taxon>
        <taxon>Bombella</taxon>
    </lineage>
</organism>
<comment type="catalytic activity">
    <reaction evidence="7 8">
        <text>(R)-pantoate + beta-alanine + ATP = (R)-pantothenate + AMP + diphosphate + H(+)</text>
        <dbReference type="Rhea" id="RHEA:10912"/>
        <dbReference type="ChEBI" id="CHEBI:15378"/>
        <dbReference type="ChEBI" id="CHEBI:15980"/>
        <dbReference type="ChEBI" id="CHEBI:29032"/>
        <dbReference type="ChEBI" id="CHEBI:30616"/>
        <dbReference type="ChEBI" id="CHEBI:33019"/>
        <dbReference type="ChEBI" id="CHEBI:57966"/>
        <dbReference type="ChEBI" id="CHEBI:456215"/>
        <dbReference type="EC" id="6.3.2.1"/>
    </reaction>
</comment>
<evidence type="ECO:0000313" key="9">
    <source>
        <dbReference type="EMBL" id="MCX5617269.1"/>
    </source>
</evidence>
<comment type="similarity">
    <text evidence="2 8">Belongs to the pantothenate synthetase family.</text>
</comment>
<dbReference type="Gene3D" id="3.40.50.620">
    <property type="entry name" value="HUPs"/>
    <property type="match status" value="1"/>
</dbReference>
<evidence type="ECO:0000256" key="7">
    <source>
        <dbReference type="ARBA" id="ARBA00048258"/>
    </source>
</evidence>
<feature type="binding site" evidence="8">
    <location>
        <position position="57"/>
    </location>
    <ligand>
        <name>(R)-pantoate</name>
        <dbReference type="ChEBI" id="CHEBI:15980"/>
    </ligand>
</feature>
<dbReference type="NCBIfam" id="TIGR00018">
    <property type="entry name" value="panC"/>
    <property type="match status" value="1"/>
</dbReference>
<evidence type="ECO:0000256" key="8">
    <source>
        <dbReference type="HAMAP-Rule" id="MF_00158"/>
    </source>
</evidence>
<evidence type="ECO:0000256" key="1">
    <source>
        <dbReference type="ARBA" id="ARBA00004990"/>
    </source>
</evidence>
<comment type="function">
    <text evidence="8">Catalyzes the condensation of pantoate with beta-alanine in an ATP-dependent reaction via a pantoyl-adenylate intermediate.</text>
</comment>
<dbReference type="EMBL" id="JANIDY010000001">
    <property type="protein sequence ID" value="MCX5617269.1"/>
    <property type="molecule type" value="Genomic_DNA"/>
</dbReference>
<feature type="binding site" evidence="8">
    <location>
        <position position="149"/>
    </location>
    <ligand>
        <name>(R)-pantoate</name>
        <dbReference type="ChEBI" id="CHEBI:15980"/>
    </ligand>
</feature>
<feature type="binding site" evidence="8">
    <location>
        <begin position="143"/>
        <end position="146"/>
    </location>
    <ligand>
        <name>ATP</name>
        <dbReference type="ChEBI" id="CHEBI:30616"/>
    </ligand>
</feature>
<dbReference type="InterPro" id="IPR042176">
    <property type="entry name" value="Pantoate_ligase_C"/>
</dbReference>
<comment type="subcellular location">
    <subcellularLocation>
        <location evidence="8">Cytoplasm</location>
    </subcellularLocation>
</comment>
<dbReference type="InterPro" id="IPR003721">
    <property type="entry name" value="Pantoate_ligase"/>
</dbReference>
<dbReference type="CDD" id="cd00560">
    <property type="entry name" value="PanC"/>
    <property type="match status" value="1"/>
</dbReference>
<evidence type="ECO:0000256" key="5">
    <source>
        <dbReference type="ARBA" id="ARBA00022741"/>
    </source>
</evidence>
<comment type="miscellaneous">
    <text evidence="8">The reaction proceeds by a bi uni uni bi ping pong mechanism.</text>
</comment>
<protein>
    <recommendedName>
        <fullName evidence="8">Pantothenate synthetase</fullName>
        <shortName evidence="8">PS</shortName>
        <ecNumber evidence="8">6.3.2.1</ecNumber>
    </recommendedName>
    <alternativeName>
        <fullName evidence="8">Pantoate--beta-alanine ligase</fullName>
    </alternativeName>
    <alternativeName>
        <fullName evidence="8">Pantoate-activating enzyme</fullName>
    </alternativeName>
</protein>
<comment type="caution">
    <text evidence="9">The sequence shown here is derived from an EMBL/GenBank/DDBJ whole genome shotgun (WGS) entry which is preliminary data.</text>
</comment>
<accession>A0ABT3WFZ5</accession>
<keyword evidence="4 8" id="KW-0566">Pantothenate biosynthesis</keyword>
<comment type="subunit">
    <text evidence="8">Homodimer.</text>
</comment>
<keyword evidence="8" id="KW-0963">Cytoplasm</keyword>
<evidence type="ECO:0000256" key="2">
    <source>
        <dbReference type="ARBA" id="ARBA00009256"/>
    </source>
</evidence>
<keyword evidence="10" id="KW-1185">Reference proteome</keyword>
<comment type="pathway">
    <text evidence="1 8">Cofactor biosynthesis; (R)-pantothenate biosynthesis; (R)-pantothenate from (R)-pantoate and beta-alanine: step 1/1.</text>
</comment>
<keyword evidence="6 8" id="KW-0067">ATP-binding</keyword>
<comment type="caution">
    <text evidence="8">Lacks conserved residue(s) required for the propagation of feature annotation.</text>
</comment>
<evidence type="ECO:0000313" key="10">
    <source>
        <dbReference type="Proteomes" id="UP001165576"/>
    </source>
</evidence>
<evidence type="ECO:0000256" key="4">
    <source>
        <dbReference type="ARBA" id="ARBA00022655"/>
    </source>
</evidence>
<name>A0ABT3WFZ5_9PROT</name>
<dbReference type="GO" id="GO:0016874">
    <property type="term" value="F:ligase activity"/>
    <property type="evidence" value="ECO:0007669"/>
    <property type="project" value="UniProtKB-KW"/>
</dbReference>
<keyword evidence="5 8" id="KW-0547">Nucleotide-binding</keyword>
<dbReference type="InterPro" id="IPR014729">
    <property type="entry name" value="Rossmann-like_a/b/a_fold"/>
</dbReference>
<gene>
    <name evidence="8 9" type="primary">panC</name>
    <name evidence="9" type="ORF">NQF86_01090</name>
</gene>
<feature type="binding site" evidence="8">
    <location>
        <begin position="26"/>
        <end position="33"/>
    </location>
    <ligand>
        <name>ATP</name>
        <dbReference type="ChEBI" id="CHEBI:30616"/>
    </ligand>
</feature>
<proteinExistence type="inferred from homology"/>
<keyword evidence="3 8" id="KW-0436">Ligase</keyword>
<dbReference type="EC" id="6.3.2.1" evidence="8"/>
<dbReference type="Gene3D" id="3.30.1300.10">
    <property type="entry name" value="Pantoate-beta-alanine ligase, C-terminal domain"/>
    <property type="match status" value="1"/>
</dbReference>
<evidence type="ECO:0000256" key="3">
    <source>
        <dbReference type="ARBA" id="ARBA00022598"/>
    </source>
</evidence>
<dbReference type="SUPFAM" id="SSF52374">
    <property type="entry name" value="Nucleotidylyl transferase"/>
    <property type="match status" value="1"/>
</dbReference>
<dbReference type="RefSeq" id="WP_266115782.1">
    <property type="nucleotide sequence ID" value="NZ_JANIDY010000001.1"/>
</dbReference>
<feature type="binding site" evidence="8">
    <location>
        <position position="57"/>
    </location>
    <ligand>
        <name>beta-alanine</name>
        <dbReference type="ChEBI" id="CHEBI:57966"/>
    </ligand>
</feature>
<sequence length="279" mass="30744">MKLCTTIQEMRQERARLGAVGFVPTMGFLHEGHLSLVRRARAENEAVIVSLFVNPIQFGSADDLANYPRALERDVALLREEGVACVFAPEAAAFYPEGFATQVNPEGVALELEGPSRPGHFAGVATVLTKFFNIIQPQRAYFGQKDAQQCAVVRRFVKDLNIPVEIITLPTWREKDGVAGSSRNSRLTEAERLQAPVLYQALCRARDLVQAGERRRAVLETAMRDVLVQAGLTEIDYATVVDPETFQAKETFTEGALALLAVRLGAVRLIDNMPLLPVP</sequence>
<dbReference type="Pfam" id="PF02569">
    <property type="entry name" value="Pantoate_ligase"/>
    <property type="match status" value="1"/>
</dbReference>
<feature type="binding site" evidence="8">
    <location>
        <begin position="180"/>
        <end position="183"/>
    </location>
    <ligand>
        <name>ATP</name>
        <dbReference type="ChEBI" id="CHEBI:30616"/>
    </ligand>
</feature>
<dbReference type="NCBIfam" id="TIGR00125">
    <property type="entry name" value="cyt_tran_rel"/>
    <property type="match status" value="1"/>
</dbReference>
<reference evidence="9" key="1">
    <citation type="submission" date="2022-07" db="EMBL/GenBank/DDBJ databases">
        <title>Bombella genomes.</title>
        <authorList>
            <person name="Harer L."/>
            <person name="Styblova S."/>
            <person name="Ehrmann M."/>
        </authorList>
    </citation>
    <scope>NUCLEOTIDE SEQUENCE</scope>
    <source>
        <strain evidence="9">TMW 2.2543</strain>
    </source>
</reference>
<dbReference type="HAMAP" id="MF_00158">
    <property type="entry name" value="PanC"/>
    <property type="match status" value="1"/>
</dbReference>
<dbReference type="PANTHER" id="PTHR21299">
    <property type="entry name" value="CYTIDYLATE KINASE/PANTOATE-BETA-ALANINE LIGASE"/>
    <property type="match status" value="1"/>
</dbReference>
<dbReference type="Proteomes" id="UP001165576">
    <property type="component" value="Unassembled WGS sequence"/>
</dbReference>